<accession>A0A310S6X5</accession>
<reference evidence="2 3" key="1">
    <citation type="submission" date="2015-07" db="EMBL/GenBank/DDBJ databases">
        <title>The genome of Eufriesea mexicana.</title>
        <authorList>
            <person name="Pan H."/>
            <person name="Kapheim K."/>
        </authorList>
    </citation>
    <scope>NUCLEOTIDE SEQUENCE [LARGE SCALE GENOMIC DNA]</scope>
    <source>
        <strain evidence="2">0111107269</strain>
        <tissue evidence="2">Whole body</tissue>
    </source>
</reference>
<sequence length="89" mass="9909">MFVHISTNTVSFAVSLVIEQTLENEAGQSVLVSLEWDGTVEKVVTGQTDGRLPASITNSATRHQQLKEQTIPLNDRTNTREPEDYHGDR</sequence>
<evidence type="ECO:0000256" key="1">
    <source>
        <dbReference type="SAM" id="MobiDB-lite"/>
    </source>
</evidence>
<dbReference type="EMBL" id="KQ767283">
    <property type="protein sequence ID" value="OAD53457.1"/>
    <property type="molecule type" value="Genomic_DNA"/>
</dbReference>
<feature type="region of interest" description="Disordered" evidence="1">
    <location>
        <begin position="45"/>
        <end position="89"/>
    </location>
</feature>
<feature type="compositionally biased region" description="Basic and acidic residues" evidence="1">
    <location>
        <begin position="77"/>
        <end position="89"/>
    </location>
</feature>
<evidence type="ECO:0000313" key="3">
    <source>
        <dbReference type="Proteomes" id="UP000250275"/>
    </source>
</evidence>
<dbReference type="Proteomes" id="UP000250275">
    <property type="component" value="Unassembled WGS sequence"/>
</dbReference>
<evidence type="ECO:0000313" key="2">
    <source>
        <dbReference type="EMBL" id="OAD53457.1"/>
    </source>
</evidence>
<proteinExistence type="predicted"/>
<name>A0A310S6X5_9HYME</name>
<keyword evidence="3" id="KW-1185">Reference proteome</keyword>
<dbReference type="AlphaFoldDB" id="A0A310S6X5"/>
<protein>
    <submittedName>
        <fullName evidence="2">Uncharacterized protein</fullName>
    </submittedName>
</protein>
<organism evidence="2 3">
    <name type="scientific">Eufriesea mexicana</name>
    <dbReference type="NCBI Taxonomy" id="516756"/>
    <lineage>
        <taxon>Eukaryota</taxon>
        <taxon>Metazoa</taxon>
        <taxon>Ecdysozoa</taxon>
        <taxon>Arthropoda</taxon>
        <taxon>Hexapoda</taxon>
        <taxon>Insecta</taxon>
        <taxon>Pterygota</taxon>
        <taxon>Neoptera</taxon>
        <taxon>Endopterygota</taxon>
        <taxon>Hymenoptera</taxon>
        <taxon>Apocrita</taxon>
        <taxon>Aculeata</taxon>
        <taxon>Apoidea</taxon>
        <taxon>Anthophila</taxon>
        <taxon>Apidae</taxon>
        <taxon>Eufriesea</taxon>
    </lineage>
</organism>
<feature type="compositionally biased region" description="Polar residues" evidence="1">
    <location>
        <begin position="55"/>
        <end position="76"/>
    </location>
</feature>
<gene>
    <name evidence="2" type="ORF">WN48_10013</name>
</gene>